<dbReference type="Proteomes" id="UP000807469">
    <property type="component" value="Unassembled WGS sequence"/>
</dbReference>
<feature type="transmembrane region" description="Helical" evidence="1">
    <location>
        <begin position="20"/>
        <end position="43"/>
    </location>
</feature>
<evidence type="ECO:0000313" key="3">
    <source>
        <dbReference type="Proteomes" id="UP000807469"/>
    </source>
</evidence>
<evidence type="ECO:0000256" key="1">
    <source>
        <dbReference type="SAM" id="Phobius"/>
    </source>
</evidence>
<keyword evidence="3" id="KW-1185">Reference proteome</keyword>
<comment type="caution">
    <text evidence="2">The sequence shown here is derived from an EMBL/GenBank/DDBJ whole genome shotgun (WGS) entry which is preliminary data.</text>
</comment>
<evidence type="ECO:0000313" key="2">
    <source>
        <dbReference type="EMBL" id="KAF9474382.1"/>
    </source>
</evidence>
<accession>A0A9P6CPV6</accession>
<dbReference type="EMBL" id="MU155382">
    <property type="protein sequence ID" value="KAF9474382.1"/>
    <property type="molecule type" value="Genomic_DNA"/>
</dbReference>
<protein>
    <submittedName>
        <fullName evidence="2">Uncharacterized protein</fullName>
    </submittedName>
</protein>
<sequence length="121" mass="13880">MTWYYPPCAGTCFSRVAMGVLIYLHALLFHFFFFFFHNGFLFYSSGISFSGAHILRCPPATCVGGGYVQDSRIVLRGYKGRRRCEKFKIHWRWFCRPSLHSALFTLNLCVDDQIGAPSVGH</sequence>
<proteinExistence type="predicted"/>
<dbReference type="AlphaFoldDB" id="A0A9P6CPV6"/>
<keyword evidence="1" id="KW-0812">Transmembrane</keyword>
<gene>
    <name evidence="2" type="ORF">BDN70DRAFT_320899</name>
</gene>
<organism evidence="2 3">
    <name type="scientific">Pholiota conissans</name>
    <dbReference type="NCBI Taxonomy" id="109636"/>
    <lineage>
        <taxon>Eukaryota</taxon>
        <taxon>Fungi</taxon>
        <taxon>Dikarya</taxon>
        <taxon>Basidiomycota</taxon>
        <taxon>Agaricomycotina</taxon>
        <taxon>Agaricomycetes</taxon>
        <taxon>Agaricomycetidae</taxon>
        <taxon>Agaricales</taxon>
        <taxon>Agaricineae</taxon>
        <taxon>Strophariaceae</taxon>
        <taxon>Pholiota</taxon>
    </lineage>
</organism>
<keyword evidence="1" id="KW-0472">Membrane</keyword>
<name>A0A9P6CPV6_9AGAR</name>
<keyword evidence="1" id="KW-1133">Transmembrane helix</keyword>
<reference evidence="2" key="1">
    <citation type="submission" date="2020-11" db="EMBL/GenBank/DDBJ databases">
        <authorList>
            <consortium name="DOE Joint Genome Institute"/>
            <person name="Ahrendt S."/>
            <person name="Riley R."/>
            <person name="Andreopoulos W."/>
            <person name="Labutti K."/>
            <person name="Pangilinan J."/>
            <person name="Ruiz-Duenas F.J."/>
            <person name="Barrasa J.M."/>
            <person name="Sanchez-Garcia M."/>
            <person name="Camarero S."/>
            <person name="Miyauchi S."/>
            <person name="Serrano A."/>
            <person name="Linde D."/>
            <person name="Babiker R."/>
            <person name="Drula E."/>
            <person name="Ayuso-Fernandez I."/>
            <person name="Pacheco R."/>
            <person name="Padilla G."/>
            <person name="Ferreira P."/>
            <person name="Barriuso J."/>
            <person name="Kellner H."/>
            <person name="Castanera R."/>
            <person name="Alfaro M."/>
            <person name="Ramirez L."/>
            <person name="Pisabarro A.G."/>
            <person name="Kuo A."/>
            <person name="Tritt A."/>
            <person name="Lipzen A."/>
            <person name="He G."/>
            <person name="Yan M."/>
            <person name="Ng V."/>
            <person name="Cullen D."/>
            <person name="Martin F."/>
            <person name="Rosso M.-N."/>
            <person name="Henrissat B."/>
            <person name="Hibbett D."/>
            <person name="Martinez A.T."/>
            <person name="Grigoriev I.V."/>
        </authorList>
    </citation>
    <scope>NUCLEOTIDE SEQUENCE</scope>
    <source>
        <strain evidence="2">CIRM-BRFM 674</strain>
    </source>
</reference>